<proteinExistence type="predicted"/>
<reference evidence="1 2" key="1">
    <citation type="journal article" date="2015" name="Biotechnol. Biofuels">
        <title>Enhanced degradation of softwood versus hardwood by the white-rot fungus Pycnoporus coccineus.</title>
        <authorList>
            <person name="Couturier M."/>
            <person name="Navarro D."/>
            <person name="Chevret D."/>
            <person name="Henrissat B."/>
            <person name="Piumi F."/>
            <person name="Ruiz-Duenas F.J."/>
            <person name="Martinez A.T."/>
            <person name="Grigoriev I.V."/>
            <person name="Riley R."/>
            <person name="Lipzen A."/>
            <person name="Berrin J.G."/>
            <person name="Master E.R."/>
            <person name="Rosso M.N."/>
        </authorList>
    </citation>
    <scope>NUCLEOTIDE SEQUENCE [LARGE SCALE GENOMIC DNA]</scope>
    <source>
        <strain evidence="1 2">BRFM310</strain>
    </source>
</reference>
<evidence type="ECO:0000313" key="1">
    <source>
        <dbReference type="EMBL" id="OSD07912.1"/>
    </source>
</evidence>
<dbReference type="Proteomes" id="UP000193067">
    <property type="component" value="Unassembled WGS sequence"/>
</dbReference>
<dbReference type="AlphaFoldDB" id="A0A1Y2J6Q3"/>
<keyword evidence="2" id="KW-1185">Reference proteome</keyword>
<name>A0A1Y2J6Q3_TRAC3</name>
<accession>A0A1Y2J6Q3</accession>
<protein>
    <submittedName>
        <fullName evidence="1">Uncharacterized protein</fullName>
    </submittedName>
</protein>
<sequence>MRGTRMIQFLGFSAHLEVSRLSLMLCDCDHMVSVSVDLSSAQEVLRSCPFDSAASLGHILGYKSFCQVSLAALRAEANGGQAHGPARHCAVTRPTKHLRKEPATMVVWIRLFASEVPVPREVASMPLILSSANGRTPPARHLPSPACPLRFPRNLMARRAS</sequence>
<organism evidence="1 2">
    <name type="scientific">Trametes coccinea (strain BRFM310)</name>
    <name type="common">Pycnoporus coccineus</name>
    <dbReference type="NCBI Taxonomy" id="1353009"/>
    <lineage>
        <taxon>Eukaryota</taxon>
        <taxon>Fungi</taxon>
        <taxon>Dikarya</taxon>
        <taxon>Basidiomycota</taxon>
        <taxon>Agaricomycotina</taxon>
        <taxon>Agaricomycetes</taxon>
        <taxon>Polyporales</taxon>
        <taxon>Polyporaceae</taxon>
        <taxon>Trametes</taxon>
    </lineage>
</organism>
<dbReference type="EMBL" id="KZ084087">
    <property type="protein sequence ID" value="OSD07912.1"/>
    <property type="molecule type" value="Genomic_DNA"/>
</dbReference>
<gene>
    <name evidence="1" type="ORF">PYCCODRAFT_364389</name>
</gene>
<evidence type="ECO:0000313" key="2">
    <source>
        <dbReference type="Proteomes" id="UP000193067"/>
    </source>
</evidence>